<evidence type="ECO:0000313" key="2">
    <source>
        <dbReference type="Proteomes" id="UP000183920"/>
    </source>
</evidence>
<gene>
    <name evidence="1" type="ORF">BN1804_02337</name>
</gene>
<protein>
    <submittedName>
        <fullName evidence="1">Uncharacterized protein</fullName>
    </submittedName>
</protein>
<dbReference type="Proteomes" id="UP000183920">
    <property type="component" value="Unassembled WGS sequence"/>
</dbReference>
<dbReference type="EMBL" id="CVRY01000004">
    <property type="protein sequence ID" value="CRL63106.1"/>
    <property type="molecule type" value="Genomic_DNA"/>
</dbReference>
<reference evidence="2" key="1">
    <citation type="submission" date="2015-06" db="EMBL/GenBank/DDBJ databases">
        <authorList>
            <person name="Urmite Genomes"/>
        </authorList>
    </citation>
    <scope>NUCLEOTIDE SEQUENCE [LARGE SCALE GENOMIC DNA]</scope>
    <source>
        <strain evidence="2">CSUR P1867</strain>
    </source>
</reference>
<organism evidence="1 2">
    <name type="scientific">Proteus penneri</name>
    <dbReference type="NCBI Taxonomy" id="102862"/>
    <lineage>
        <taxon>Bacteria</taxon>
        <taxon>Pseudomonadati</taxon>
        <taxon>Pseudomonadota</taxon>
        <taxon>Gammaproteobacteria</taxon>
        <taxon>Enterobacterales</taxon>
        <taxon>Morganellaceae</taxon>
        <taxon>Proteus</taxon>
    </lineage>
</organism>
<proteinExistence type="predicted"/>
<name>A0A0G4QBZ3_9GAMM</name>
<dbReference type="AlphaFoldDB" id="A0A0G4QBZ3"/>
<accession>A0A0G4QBZ3</accession>
<evidence type="ECO:0000313" key="1">
    <source>
        <dbReference type="EMBL" id="CRL63106.1"/>
    </source>
</evidence>
<sequence length="73" mass="8731">MDKSINQLNPNDVIKIGNSWYRIRYLRYWGNEASIDLQKEEDLLSYYHDKTCLRLSINKDSNIKFEVKSETDT</sequence>
<dbReference type="RefSeq" id="WP_072064171.1">
    <property type="nucleotide sequence ID" value="NZ_CVRY01000004.1"/>
</dbReference>